<dbReference type="PANTHER" id="PTHR10030">
    <property type="entry name" value="ALPHA-L-FUCOSIDASE"/>
    <property type="match status" value="1"/>
</dbReference>
<comment type="caution">
    <text evidence="8">The sequence shown here is derived from an EMBL/GenBank/DDBJ whole genome shotgun (WGS) entry which is preliminary data.</text>
</comment>
<dbReference type="PRINTS" id="PR00741">
    <property type="entry name" value="GLHYDRLASE29"/>
</dbReference>
<dbReference type="GO" id="GO:0005764">
    <property type="term" value="C:lysosome"/>
    <property type="evidence" value="ECO:0007669"/>
    <property type="project" value="TreeGrafter"/>
</dbReference>
<evidence type="ECO:0000256" key="2">
    <source>
        <dbReference type="ARBA" id="ARBA00007951"/>
    </source>
</evidence>
<evidence type="ECO:0000313" key="9">
    <source>
        <dbReference type="Proteomes" id="UP000636960"/>
    </source>
</evidence>
<keyword evidence="6" id="KW-0326">Glycosidase</keyword>
<dbReference type="GO" id="GO:0016139">
    <property type="term" value="P:glycoside catabolic process"/>
    <property type="evidence" value="ECO:0007669"/>
    <property type="project" value="TreeGrafter"/>
</dbReference>
<dbReference type="SUPFAM" id="SSF51445">
    <property type="entry name" value="(Trans)glycosidases"/>
    <property type="match status" value="1"/>
</dbReference>
<evidence type="ECO:0000256" key="4">
    <source>
        <dbReference type="ARBA" id="ARBA00022729"/>
    </source>
</evidence>
<dbReference type="Gene3D" id="2.60.40.1180">
    <property type="entry name" value="Golgi alpha-mannosidase II"/>
    <property type="match status" value="1"/>
</dbReference>
<dbReference type="InterPro" id="IPR016286">
    <property type="entry name" value="FUC_metazoa-typ"/>
</dbReference>
<accession>A0A919K8V0</accession>
<keyword evidence="9" id="KW-1185">Reference proteome</keyword>
<dbReference type="GO" id="GO:0004560">
    <property type="term" value="F:alpha-L-fucosidase activity"/>
    <property type="evidence" value="ECO:0007669"/>
    <property type="project" value="InterPro"/>
</dbReference>
<comment type="function">
    <text evidence="1">Alpha-L-fucosidase is responsible for hydrolyzing the alpha-1,6-linked fucose joined to the reducing-end N-acetylglucosamine of the carbohydrate moieties of glycoproteins.</text>
</comment>
<dbReference type="EC" id="3.2.1.51" evidence="3"/>
<dbReference type="PANTHER" id="PTHR10030:SF37">
    <property type="entry name" value="ALPHA-L-FUCOSIDASE-RELATED"/>
    <property type="match status" value="1"/>
</dbReference>
<keyword evidence="5" id="KW-0378">Hydrolase</keyword>
<evidence type="ECO:0000256" key="1">
    <source>
        <dbReference type="ARBA" id="ARBA00004071"/>
    </source>
</evidence>
<dbReference type="InterPro" id="IPR017853">
    <property type="entry name" value="GH"/>
</dbReference>
<sequence>MIVGVPGGARAAIFTDPVPVPLDDLFDNNGIGVAAGDANLDGSGHGFPAAGMPTGSVTVDGVPYRIAATSAAGQNDNVVALGQSVAVPAGQYVAGFLLAASAYGSAGGTVTVHYADGTTSSAEVSAPDWFSGDAGAVTAPYRYGPGGTDQHAVALYAVQVWMDPARTAQSITLPSTAAPAEGVSSLHVFAFSLQPAVAVAGAAVRLLRAAGTTRQMPLGGGRRAQVVDVTVLNVGTEWVSEQSPLTVTVSAEGVNTIVPATVRVLAPGGQARVEVGIDSPSLPAGTAVDAEVRVTGGAVRSTMGFSLTAGIPAFVATDASLGRHQAPDWFTRAKFGIFIHWGVYSVPAWAPVGKEYAEWYWQHMDDPNGATYAYHEQTYGRDFAYDDFIPKFTAAKFDPVAWARLFQQAGARYFVLTSKHHDGFCLFDSAYTDRTSVKLGPHRDLVRELFDAARSVAPELHRGLYYSLPEWYNPALPWMGHAPQNPYTGAPLPYIGYREVADYQRDLQVPQLEEIVTKYRPEVLWGDIGYPATDRSVLQLYFNQGLTTGDQVTVNNRMGLPDYDFTTPEYASTFSLQTSIFEANRGIDPFSFGYNAATPDSAYATTDDLIAHLVDIVSKNGNLLLDIGPRADGTIPDIMRQRLLEIGAWLTVNGEGIHDTTYWANGAADGNLRFTIRPDEAFYLHSLTPPSSTISTIMPVPIRDSDQITMLGYQGGPLHWTRNPTGGITIEVPAAAREAGSHAWTFKVSGRR</sequence>
<dbReference type="RefSeq" id="WP_203789070.1">
    <property type="nucleotide sequence ID" value="NZ_BOMV01000091.1"/>
</dbReference>
<evidence type="ECO:0000313" key="8">
    <source>
        <dbReference type="EMBL" id="GIF00858.1"/>
    </source>
</evidence>
<evidence type="ECO:0000256" key="6">
    <source>
        <dbReference type="ARBA" id="ARBA00023295"/>
    </source>
</evidence>
<gene>
    <name evidence="8" type="ORF">Ari01nite_83220</name>
</gene>
<evidence type="ECO:0000256" key="3">
    <source>
        <dbReference type="ARBA" id="ARBA00012662"/>
    </source>
</evidence>
<dbReference type="Proteomes" id="UP000636960">
    <property type="component" value="Unassembled WGS sequence"/>
</dbReference>
<comment type="similarity">
    <text evidence="2">Belongs to the glycosyl hydrolase 29 family.</text>
</comment>
<evidence type="ECO:0000256" key="5">
    <source>
        <dbReference type="ARBA" id="ARBA00022801"/>
    </source>
</evidence>
<reference evidence="8" key="1">
    <citation type="submission" date="2021-01" db="EMBL/GenBank/DDBJ databases">
        <title>Whole genome shotgun sequence of Actinoplanes rishiriensis NBRC 108556.</title>
        <authorList>
            <person name="Komaki H."/>
            <person name="Tamura T."/>
        </authorList>
    </citation>
    <scope>NUCLEOTIDE SEQUENCE</scope>
    <source>
        <strain evidence="8">NBRC 108556</strain>
    </source>
</reference>
<dbReference type="InterPro" id="IPR013780">
    <property type="entry name" value="Glyco_hydro_b"/>
</dbReference>
<dbReference type="SMART" id="SM00812">
    <property type="entry name" value="Alpha_L_fucos"/>
    <property type="match status" value="1"/>
</dbReference>
<evidence type="ECO:0000259" key="7">
    <source>
        <dbReference type="Pfam" id="PF01120"/>
    </source>
</evidence>
<name>A0A919K8V0_9ACTN</name>
<protein>
    <recommendedName>
        <fullName evidence="3">alpha-L-fucosidase</fullName>
        <ecNumber evidence="3">3.2.1.51</ecNumber>
    </recommendedName>
</protein>
<proteinExistence type="inferred from homology"/>
<organism evidence="8 9">
    <name type="scientific">Paractinoplanes rishiriensis</name>
    <dbReference type="NCBI Taxonomy" id="1050105"/>
    <lineage>
        <taxon>Bacteria</taxon>
        <taxon>Bacillati</taxon>
        <taxon>Actinomycetota</taxon>
        <taxon>Actinomycetes</taxon>
        <taxon>Micromonosporales</taxon>
        <taxon>Micromonosporaceae</taxon>
        <taxon>Paractinoplanes</taxon>
    </lineage>
</organism>
<dbReference type="InterPro" id="IPR000933">
    <property type="entry name" value="Glyco_hydro_29"/>
</dbReference>
<dbReference type="InterPro" id="IPR057739">
    <property type="entry name" value="Glyco_hydro_29_N"/>
</dbReference>
<keyword evidence="4" id="KW-0732">Signal</keyword>
<dbReference type="AlphaFoldDB" id="A0A919K8V0"/>
<dbReference type="Pfam" id="PF01120">
    <property type="entry name" value="Alpha_L_fucos"/>
    <property type="match status" value="1"/>
</dbReference>
<dbReference type="EMBL" id="BOMV01000091">
    <property type="protein sequence ID" value="GIF00858.1"/>
    <property type="molecule type" value="Genomic_DNA"/>
</dbReference>
<dbReference type="GO" id="GO:0006004">
    <property type="term" value="P:fucose metabolic process"/>
    <property type="evidence" value="ECO:0007669"/>
    <property type="project" value="InterPro"/>
</dbReference>
<feature type="domain" description="Glycoside hydrolase family 29 N-terminal" evidence="7">
    <location>
        <begin position="314"/>
        <end position="655"/>
    </location>
</feature>
<dbReference type="Gene3D" id="3.20.20.80">
    <property type="entry name" value="Glycosidases"/>
    <property type="match status" value="1"/>
</dbReference>